<feature type="domain" description="PAC" evidence="4">
    <location>
        <begin position="523"/>
        <end position="575"/>
    </location>
</feature>
<sequence>MSALQRPPLRHLAWLIALVSLLTVGFYWQGLLQQLHEYERGRVERITERAELRALAAYENLHATLLQLDRVLENARAAWRGDRPHLDTIANAALAALPEGLALQLFVIGSDGHLAWSSLGAAPANWLGDRDYFRALAVRPDDRLVFSEPVVGRLSRRRSLLLARPLLEDGRFAGVIAIAIAPDRWARDIAKFSDTDADMVALIRSDGIILLRVPGTESSYGLRVPADRPYLHAPQPPNQILRTISHVDGIERAYAWQMMPEGPVVVAGIGVAAASAEIQALQRDLLLRSGAWTLLLMLTIGGVLHFMHRAERSSRLLADAEDRQRTILATMAEGVMILSPERRIMFANASARSTLHLPEQLDGLRHPDDTIRHALIRPDGQPLAFEHYPTLRCSTHGEDADNVLLGLSDEQTGLRWITVSVRAMRRDSAPPYWIVTSFRDITELREAEAQARMSQSVFDAAVEGILVTDAEHHIIAVNPAFINLTGYAREALLGRTPQFLCEQLPQSISFDGLSTYLIHHDFWEGEILTQRREDGFCLLRVRISVLRDDEGRAWRHVVLFHDITERKHREDQAWRQANYDALTGLPNRTLLLDRLGRALRHAQRSGQQLVALFIDLDRFKPVNDELGHAAGDTLLQQVARRLEAAVRLEDTVARLSGDEFVVIMLVHADTQAAERVADKIVATLTQPFRIDGQSVEISCSVGIAIQQADDDDAEVLLERADAAMYRAKRAGRSTYRY</sequence>
<dbReference type="InterPro" id="IPR000700">
    <property type="entry name" value="PAS-assoc_C"/>
</dbReference>
<dbReference type="CDD" id="cd01949">
    <property type="entry name" value="GGDEF"/>
    <property type="match status" value="1"/>
</dbReference>
<dbReference type="CDD" id="cd00130">
    <property type="entry name" value="PAS"/>
    <property type="match status" value="1"/>
</dbReference>
<dbReference type="InterPro" id="IPR043128">
    <property type="entry name" value="Rev_trsase/Diguanyl_cyclase"/>
</dbReference>
<evidence type="ECO:0000313" key="7">
    <source>
        <dbReference type="Proteomes" id="UP000246569"/>
    </source>
</evidence>
<feature type="transmembrane region" description="Helical" evidence="2">
    <location>
        <begin position="285"/>
        <end position="307"/>
    </location>
</feature>
<dbReference type="Gene3D" id="3.30.450.20">
    <property type="entry name" value="PAS domain"/>
    <property type="match status" value="4"/>
</dbReference>
<dbReference type="Pfam" id="PF00990">
    <property type="entry name" value="GGDEF"/>
    <property type="match status" value="1"/>
</dbReference>
<dbReference type="PANTHER" id="PTHR46663:SF3">
    <property type="entry name" value="SLL0267 PROTEIN"/>
    <property type="match status" value="1"/>
</dbReference>
<dbReference type="PROSITE" id="PS50112">
    <property type="entry name" value="PAS"/>
    <property type="match status" value="1"/>
</dbReference>
<dbReference type="InterPro" id="IPR035965">
    <property type="entry name" value="PAS-like_dom_sf"/>
</dbReference>
<dbReference type="InterPro" id="IPR000160">
    <property type="entry name" value="GGDEF_dom"/>
</dbReference>
<dbReference type="PROSITE" id="PS50887">
    <property type="entry name" value="GGDEF"/>
    <property type="match status" value="1"/>
</dbReference>
<organism evidence="6 7">
    <name type="scientific">Plasticicumulans acidivorans</name>
    <dbReference type="NCBI Taxonomy" id="886464"/>
    <lineage>
        <taxon>Bacteria</taxon>
        <taxon>Pseudomonadati</taxon>
        <taxon>Pseudomonadota</taxon>
        <taxon>Gammaproteobacteria</taxon>
        <taxon>Candidatus Competibacteraceae</taxon>
        <taxon>Plasticicumulans</taxon>
    </lineage>
</organism>
<dbReference type="RefSeq" id="WP_110016900.1">
    <property type="nucleotide sequence ID" value="NZ_QGTJ01000001.1"/>
</dbReference>
<feature type="domain" description="PAS" evidence="3">
    <location>
        <begin position="450"/>
        <end position="496"/>
    </location>
</feature>
<evidence type="ECO:0000259" key="5">
    <source>
        <dbReference type="PROSITE" id="PS50887"/>
    </source>
</evidence>
<dbReference type="PANTHER" id="PTHR46663">
    <property type="entry name" value="DIGUANYLATE CYCLASE DGCT-RELATED"/>
    <property type="match status" value="1"/>
</dbReference>
<dbReference type="InterPro" id="IPR029787">
    <property type="entry name" value="Nucleotide_cyclase"/>
</dbReference>
<dbReference type="SMART" id="SM00086">
    <property type="entry name" value="PAC"/>
    <property type="match status" value="2"/>
</dbReference>
<dbReference type="Gene3D" id="3.30.70.270">
    <property type="match status" value="1"/>
</dbReference>
<comment type="cofactor">
    <cofactor evidence="1">
        <name>Mg(2+)</name>
        <dbReference type="ChEBI" id="CHEBI:18420"/>
    </cofactor>
</comment>
<dbReference type="NCBIfam" id="TIGR00254">
    <property type="entry name" value="GGDEF"/>
    <property type="match status" value="1"/>
</dbReference>
<evidence type="ECO:0000259" key="3">
    <source>
        <dbReference type="PROSITE" id="PS50112"/>
    </source>
</evidence>
<dbReference type="SUPFAM" id="SSF55073">
    <property type="entry name" value="Nucleotide cyclase"/>
    <property type="match status" value="1"/>
</dbReference>
<accession>A0A317N595</accession>
<dbReference type="CDD" id="cd12915">
    <property type="entry name" value="PDC2_DGC_like"/>
    <property type="match status" value="1"/>
</dbReference>
<protein>
    <submittedName>
        <fullName evidence="6">PAS domain S-box-containing protein/diguanylate cyclase (GGDEF)-like protein</fullName>
    </submittedName>
</protein>
<comment type="caution">
    <text evidence="6">The sequence shown here is derived from an EMBL/GenBank/DDBJ whole genome shotgun (WGS) entry which is preliminary data.</text>
</comment>
<feature type="transmembrane region" description="Helical" evidence="2">
    <location>
        <begin position="12"/>
        <end position="32"/>
    </location>
</feature>
<dbReference type="InterPro" id="IPR000014">
    <property type="entry name" value="PAS"/>
</dbReference>
<proteinExistence type="predicted"/>
<keyword evidence="2" id="KW-0472">Membrane</keyword>
<dbReference type="Pfam" id="PF13188">
    <property type="entry name" value="PAS_8"/>
    <property type="match status" value="1"/>
</dbReference>
<dbReference type="SUPFAM" id="SSF55785">
    <property type="entry name" value="PYP-like sensor domain (PAS domain)"/>
    <property type="match status" value="2"/>
</dbReference>
<dbReference type="SMART" id="SM00267">
    <property type="entry name" value="GGDEF"/>
    <property type="match status" value="1"/>
</dbReference>
<evidence type="ECO:0000256" key="1">
    <source>
        <dbReference type="ARBA" id="ARBA00001946"/>
    </source>
</evidence>
<keyword evidence="7" id="KW-1185">Reference proteome</keyword>
<keyword evidence="2" id="KW-1133">Transmembrane helix</keyword>
<keyword evidence="2" id="KW-0812">Transmembrane</keyword>
<evidence type="ECO:0000256" key="2">
    <source>
        <dbReference type="SAM" id="Phobius"/>
    </source>
</evidence>
<evidence type="ECO:0000259" key="4">
    <source>
        <dbReference type="PROSITE" id="PS50113"/>
    </source>
</evidence>
<gene>
    <name evidence="6" type="ORF">C7443_101405</name>
</gene>
<dbReference type="EMBL" id="QGTJ01000001">
    <property type="protein sequence ID" value="PWV65919.1"/>
    <property type="molecule type" value="Genomic_DNA"/>
</dbReference>
<dbReference type="Proteomes" id="UP000246569">
    <property type="component" value="Unassembled WGS sequence"/>
</dbReference>
<dbReference type="OrthoDB" id="73375at2"/>
<dbReference type="InterPro" id="IPR052163">
    <property type="entry name" value="DGC-Regulatory_Protein"/>
</dbReference>
<dbReference type="GO" id="GO:0003824">
    <property type="term" value="F:catalytic activity"/>
    <property type="evidence" value="ECO:0007669"/>
    <property type="project" value="UniProtKB-ARBA"/>
</dbReference>
<dbReference type="PROSITE" id="PS50113">
    <property type="entry name" value="PAC"/>
    <property type="match status" value="1"/>
</dbReference>
<dbReference type="AlphaFoldDB" id="A0A317N595"/>
<dbReference type="FunFam" id="3.30.70.270:FF:000001">
    <property type="entry name" value="Diguanylate cyclase domain protein"/>
    <property type="match status" value="1"/>
</dbReference>
<dbReference type="Pfam" id="PF13426">
    <property type="entry name" value="PAS_9"/>
    <property type="match status" value="1"/>
</dbReference>
<dbReference type="NCBIfam" id="TIGR00229">
    <property type="entry name" value="sensory_box"/>
    <property type="match status" value="1"/>
</dbReference>
<name>A0A317N595_9GAMM</name>
<dbReference type="SMART" id="SM00091">
    <property type="entry name" value="PAS"/>
    <property type="match status" value="2"/>
</dbReference>
<dbReference type="InterPro" id="IPR001610">
    <property type="entry name" value="PAC"/>
</dbReference>
<feature type="domain" description="GGDEF" evidence="5">
    <location>
        <begin position="607"/>
        <end position="737"/>
    </location>
</feature>
<evidence type="ECO:0000313" key="6">
    <source>
        <dbReference type="EMBL" id="PWV65919.1"/>
    </source>
</evidence>
<reference evidence="6 7" key="1">
    <citation type="submission" date="2018-05" db="EMBL/GenBank/DDBJ databases">
        <title>Genomic Encyclopedia of Type Strains, Phase IV (KMG-IV): sequencing the most valuable type-strain genomes for metagenomic binning, comparative biology and taxonomic classification.</title>
        <authorList>
            <person name="Goeker M."/>
        </authorList>
    </citation>
    <scope>NUCLEOTIDE SEQUENCE [LARGE SCALE GENOMIC DNA]</scope>
    <source>
        <strain evidence="6 7">DSM 23606</strain>
    </source>
</reference>